<name>A0A7D9EVQ1_PARCT</name>
<proteinExistence type="predicted"/>
<dbReference type="AlphaFoldDB" id="A0A7D9EVQ1"/>
<sequence>MWRDLFLTAVEEFVQITVSDKNTPPWIDHEVKHLIRKEYTALRHCEDPTQQRKAIIRPLSQNVKDMIKQKHEEYMEKLNPPLLIIQNSFGHIIRRFIIINNAQMF</sequence>
<dbReference type="Proteomes" id="UP001152795">
    <property type="component" value="Unassembled WGS sequence"/>
</dbReference>
<dbReference type="EMBL" id="CACRXK020009240">
    <property type="protein sequence ID" value="CAB4016741.1"/>
    <property type="molecule type" value="Genomic_DNA"/>
</dbReference>
<organism evidence="1 2">
    <name type="scientific">Paramuricea clavata</name>
    <name type="common">Red gorgonian</name>
    <name type="synonym">Violescent sea-whip</name>
    <dbReference type="NCBI Taxonomy" id="317549"/>
    <lineage>
        <taxon>Eukaryota</taxon>
        <taxon>Metazoa</taxon>
        <taxon>Cnidaria</taxon>
        <taxon>Anthozoa</taxon>
        <taxon>Octocorallia</taxon>
        <taxon>Malacalcyonacea</taxon>
        <taxon>Plexauridae</taxon>
        <taxon>Paramuricea</taxon>
    </lineage>
</organism>
<evidence type="ECO:0000313" key="2">
    <source>
        <dbReference type="Proteomes" id="UP001152795"/>
    </source>
</evidence>
<protein>
    <submittedName>
        <fullName evidence="1">Uncharacterized protein</fullName>
    </submittedName>
</protein>
<keyword evidence="2" id="KW-1185">Reference proteome</keyword>
<reference evidence="1" key="1">
    <citation type="submission" date="2020-04" db="EMBL/GenBank/DDBJ databases">
        <authorList>
            <person name="Alioto T."/>
            <person name="Alioto T."/>
            <person name="Gomez Garrido J."/>
        </authorList>
    </citation>
    <scope>NUCLEOTIDE SEQUENCE</scope>
    <source>
        <strain evidence="1">A484AB</strain>
    </source>
</reference>
<accession>A0A7D9EVQ1</accession>
<comment type="caution">
    <text evidence="1">The sequence shown here is derived from an EMBL/GenBank/DDBJ whole genome shotgun (WGS) entry which is preliminary data.</text>
</comment>
<gene>
    <name evidence="1" type="ORF">PACLA_8A009376</name>
</gene>
<evidence type="ECO:0000313" key="1">
    <source>
        <dbReference type="EMBL" id="CAB4016741.1"/>
    </source>
</evidence>